<dbReference type="GO" id="GO:0019843">
    <property type="term" value="F:rRNA binding"/>
    <property type="evidence" value="ECO:0007669"/>
    <property type="project" value="UniProtKB-UniRule"/>
</dbReference>
<dbReference type="HOGENOM" id="CLU_029101_0_0_5"/>
<dbReference type="InterPro" id="IPR007197">
    <property type="entry name" value="rSAM"/>
</dbReference>
<dbReference type="SFLD" id="SFLDF00275">
    <property type="entry name" value="adenosine_C2_methyltransferase"/>
    <property type="match status" value="1"/>
</dbReference>
<reference evidence="16 17" key="1">
    <citation type="journal article" date="2014" name="Int. J. Syst. Evol. Microbiol.">
        <title>Celeribacter indicus sp. nov., a polycyclic aromatic hydrocarbon-degrading bacterium from deep-sea sediment and reclassification of Huaishuia halophila as Celeribacter halophilus comb. nov.</title>
        <authorList>
            <person name="Lai Q."/>
            <person name="Cao J."/>
            <person name="Yuan J."/>
            <person name="Li F."/>
            <person name="Shao Z."/>
        </authorList>
    </citation>
    <scope>NUCLEOTIDE SEQUENCE [LARGE SCALE GENOMIC DNA]</scope>
    <source>
        <strain evidence="16">P73</strain>
    </source>
</reference>
<comment type="catalytic activity">
    <reaction evidence="14">
        <text>adenosine(2503) in 23S rRNA + 2 reduced [2Fe-2S]-[ferredoxin] + 2 S-adenosyl-L-methionine = 2-methyladenosine(2503) in 23S rRNA + 5'-deoxyadenosine + L-methionine + 2 oxidized [2Fe-2S]-[ferredoxin] + S-adenosyl-L-homocysteine</text>
        <dbReference type="Rhea" id="RHEA:42916"/>
        <dbReference type="Rhea" id="RHEA-COMP:10000"/>
        <dbReference type="Rhea" id="RHEA-COMP:10001"/>
        <dbReference type="Rhea" id="RHEA-COMP:10152"/>
        <dbReference type="Rhea" id="RHEA-COMP:10282"/>
        <dbReference type="ChEBI" id="CHEBI:17319"/>
        <dbReference type="ChEBI" id="CHEBI:33737"/>
        <dbReference type="ChEBI" id="CHEBI:33738"/>
        <dbReference type="ChEBI" id="CHEBI:57844"/>
        <dbReference type="ChEBI" id="CHEBI:57856"/>
        <dbReference type="ChEBI" id="CHEBI:59789"/>
        <dbReference type="ChEBI" id="CHEBI:74411"/>
        <dbReference type="ChEBI" id="CHEBI:74497"/>
        <dbReference type="EC" id="2.1.1.192"/>
    </reaction>
</comment>
<dbReference type="AlphaFoldDB" id="A0A0B5DNJ7"/>
<dbReference type="InterPro" id="IPR013785">
    <property type="entry name" value="Aldolase_TIM"/>
</dbReference>
<keyword evidence="10 14" id="KW-0479">Metal-binding</keyword>
<feature type="active site" description="S-methylcysteine intermediate" evidence="14">
    <location>
        <position position="369"/>
    </location>
</feature>
<dbReference type="Proteomes" id="UP000031521">
    <property type="component" value="Chromosome"/>
</dbReference>
<dbReference type="STRING" id="1208324.P73_0039"/>
<keyword evidence="9 14" id="KW-0819">tRNA processing</keyword>
<evidence type="ECO:0000256" key="4">
    <source>
        <dbReference type="ARBA" id="ARBA00022490"/>
    </source>
</evidence>
<dbReference type="Gene3D" id="3.20.20.70">
    <property type="entry name" value="Aldolase class I"/>
    <property type="match status" value="1"/>
</dbReference>
<dbReference type="GO" id="GO:0070040">
    <property type="term" value="F:rRNA (adenine(2503)-C2-)-methyltransferase activity"/>
    <property type="evidence" value="ECO:0007669"/>
    <property type="project" value="UniProtKB-UniRule"/>
</dbReference>
<dbReference type="GO" id="GO:0000049">
    <property type="term" value="F:tRNA binding"/>
    <property type="evidence" value="ECO:0007669"/>
    <property type="project" value="UniProtKB-UniRule"/>
</dbReference>
<evidence type="ECO:0000259" key="15">
    <source>
        <dbReference type="PROSITE" id="PS51918"/>
    </source>
</evidence>
<evidence type="ECO:0000256" key="11">
    <source>
        <dbReference type="ARBA" id="ARBA00023004"/>
    </source>
</evidence>
<dbReference type="GO" id="GO:0005737">
    <property type="term" value="C:cytoplasm"/>
    <property type="evidence" value="ECO:0007669"/>
    <property type="project" value="UniProtKB-SubCell"/>
</dbReference>
<feature type="domain" description="Radical SAM core" evidence="15">
    <location>
        <begin position="122"/>
        <end position="363"/>
    </location>
</feature>
<dbReference type="RefSeq" id="WP_043867941.1">
    <property type="nucleotide sequence ID" value="NZ_CP004393.1"/>
</dbReference>
<dbReference type="Pfam" id="PF04055">
    <property type="entry name" value="Radical_SAM"/>
    <property type="match status" value="1"/>
</dbReference>
<dbReference type="InterPro" id="IPR040072">
    <property type="entry name" value="Methyltransferase_A"/>
</dbReference>
<dbReference type="InterPro" id="IPR048641">
    <property type="entry name" value="RlmN_N"/>
</dbReference>
<dbReference type="Pfam" id="PF21016">
    <property type="entry name" value="RlmN_N"/>
    <property type="match status" value="1"/>
</dbReference>
<keyword evidence="8 14" id="KW-0949">S-adenosyl-L-methionine</keyword>
<comment type="catalytic activity">
    <reaction evidence="14">
        <text>adenosine(37) in tRNA + 2 reduced [2Fe-2S]-[ferredoxin] + 2 S-adenosyl-L-methionine = 2-methyladenosine(37) in tRNA + 5'-deoxyadenosine + L-methionine + 2 oxidized [2Fe-2S]-[ferredoxin] + S-adenosyl-L-homocysteine</text>
        <dbReference type="Rhea" id="RHEA:43332"/>
        <dbReference type="Rhea" id="RHEA-COMP:10000"/>
        <dbReference type="Rhea" id="RHEA-COMP:10001"/>
        <dbReference type="Rhea" id="RHEA-COMP:10162"/>
        <dbReference type="Rhea" id="RHEA-COMP:10485"/>
        <dbReference type="ChEBI" id="CHEBI:17319"/>
        <dbReference type="ChEBI" id="CHEBI:33737"/>
        <dbReference type="ChEBI" id="CHEBI:33738"/>
        <dbReference type="ChEBI" id="CHEBI:57844"/>
        <dbReference type="ChEBI" id="CHEBI:57856"/>
        <dbReference type="ChEBI" id="CHEBI:59789"/>
        <dbReference type="ChEBI" id="CHEBI:74411"/>
        <dbReference type="ChEBI" id="CHEBI:74497"/>
        <dbReference type="EC" id="2.1.1.192"/>
    </reaction>
</comment>
<comment type="similarity">
    <text evidence="2 14">Belongs to the radical SAM superfamily. RlmN family.</text>
</comment>
<dbReference type="InterPro" id="IPR058240">
    <property type="entry name" value="rSAM_sf"/>
</dbReference>
<keyword evidence="13 14" id="KW-1015">Disulfide bond</keyword>
<feature type="binding site" evidence="14">
    <location>
        <position position="143"/>
    </location>
    <ligand>
        <name>[4Fe-4S] cluster</name>
        <dbReference type="ChEBI" id="CHEBI:49883"/>
        <note>4Fe-4S-S-AdoMet</note>
    </ligand>
</feature>
<keyword evidence="5 14" id="KW-0698">rRNA processing</keyword>
<keyword evidence="17" id="KW-1185">Reference proteome</keyword>
<evidence type="ECO:0000256" key="12">
    <source>
        <dbReference type="ARBA" id="ARBA00023014"/>
    </source>
</evidence>
<dbReference type="EMBL" id="CP004393">
    <property type="protein sequence ID" value="AJE44754.1"/>
    <property type="molecule type" value="Genomic_DNA"/>
</dbReference>
<dbReference type="SFLD" id="SFLDG01062">
    <property type="entry name" value="methyltransferase_(Class_A)"/>
    <property type="match status" value="1"/>
</dbReference>
<evidence type="ECO:0000256" key="9">
    <source>
        <dbReference type="ARBA" id="ARBA00022694"/>
    </source>
</evidence>
<feature type="binding site" evidence="14">
    <location>
        <begin position="249"/>
        <end position="251"/>
    </location>
    <ligand>
        <name>S-adenosyl-L-methionine</name>
        <dbReference type="ChEBI" id="CHEBI:59789"/>
    </ligand>
</feature>
<dbReference type="NCBIfam" id="TIGR00048">
    <property type="entry name" value="rRNA_mod_RlmN"/>
    <property type="match status" value="1"/>
</dbReference>
<comment type="cofactor">
    <cofactor evidence="14">
        <name>[4Fe-4S] cluster</name>
        <dbReference type="ChEBI" id="CHEBI:49883"/>
    </cofactor>
    <text evidence="14">Binds 1 [4Fe-4S] cluster. The cluster is coordinated with 3 cysteines and an exchangeable S-adenosyl-L-methionine.</text>
</comment>
<evidence type="ECO:0000256" key="2">
    <source>
        <dbReference type="ARBA" id="ARBA00007544"/>
    </source>
</evidence>
<proteinExistence type="inferred from homology"/>
<evidence type="ECO:0000256" key="6">
    <source>
        <dbReference type="ARBA" id="ARBA00022603"/>
    </source>
</evidence>
<dbReference type="Gene3D" id="1.10.150.530">
    <property type="match status" value="1"/>
</dbReference>
<dbReference type="PANTHER" id="PTHR30544">
    <property type="entry name" value="23S RRNA METHYLTRANSFERASE"/>
    <property type="match status" value="1"/>
</dbReference>
<dbReference type="PROSITE" id="PS51918">
    <property type="entry name" value="RADICAL_SAM"/>
    <property type="match status" value="1"/>
</dbReference>
<dbReference type="OrthoDB" id="9793973at2"/>
<gene>
    <name evidence="14" type="primary">rlmN</name>
    <name evidence="16" type="ORF">P73_0039</name>
</gene>
<dbReference type="SFLD" id="SFLDS00029">
    <property type="entry name" value="Radical_SAM"/>
    <property type="match status" value="1"/>
</dbReference>
<feature type="binding site" evidence="14">
    <location>
        <begin position="195"/>
        <end position="196"/>
    </location>
    <ligand>
        <name>S-adenosyl-L-methionine</name>
        <dbReference type="ChEBI" id="CHEBI:59789"/>
    </ligand>
</feature>
<evidence type="ECO:0000256" key="8">
    <source>
        <dbReference type="ARBA" id="ARBA00022691"/>
    </source>
</evidence>
<dbReference type="SUPFAM" id="SSF102114">
    <property type="entry name" value="Radical SAM enzymes"/>
    <property type="match status" value="1"/>
</dbReference>
<dbReference type="GO" id="GO:0002935">
    <property type="term" value="F:tRNA (adenine(37)-C2)-methyltransferase activity"/>
    <property type="evidence" value="ECO:0007669"/>
    <property type="project" value="UniProtKB-UniRule"/>
</dbReference>
<dbReference type="GO" id="GO:0070475">
    <property type="term" value="P:rRNA base methylation"/>
    <property type="evidence" value="ECO:0007669"/>
    <property type="project" value="UniProtKB-UniRule"/>
</dbReference>
<dbReference type="FunFam" id="3.20.20.70:FF:000008">
    <property type="entry name" value="Dual-specificity RNA methyltransferase RlmN"/>
    <property type="match status" value="1"/>
</dbReference>
<feature type="binding site" evidence="14">
    <location>
        <position position="140"/>
    </location>
    <ligand>
        <name>[4Fe-4S] cluster</name>
        <dbReference type="ChEBI" id="CHEBI:49883"/>
        <note>4Fe-4S-S-AdoMet</note>
    </ligand>
</feature>
<evidence type="ECO:0000256" key="13">
    <source>
        <dbReference type="ARBA" id="ARBA00023157"/>
    </source>
</evidence>
<keyword evidence="4 14" id="KW-0963">Cytoplasm</keyword>
<name>A0A0B5DNJ7_9RHOB</name>
<organism evidence="16 17">
    <name type="scientific">Celeribacter indicus</name>
    <dbReference type="NCBI Taxonomy" id="1208324"/>
    <lineage>
        <taxon>Bacteria</taxon>
        <taxon>Pseudomonadati</taxon>
        <taxon>Pseudomonadota</taxon>
        <taxon>Alphaproteobacteria</taxon>
        <taxon>Rhodobacterales</taxon>
        <taxon>Roseobacteraceae</taxon>
        <taxon>Celeribacter</taxon>
    </lineage>
</organism>
<evidence type="ECO:0000256" key="14">
    <source>
        <dbReference type="HAMAP-Rule" id="MF_01849"/>
    </source>
</evidence>
<feature type="binding site" evidence="14">
    <location>
        <position position="326"/>
    </location>
    <ligand>
        <name>S-adenosyl-L-methionine</name>
        <dbReference type="ChEBI" id="CHEBI:59789"/>
    </ligand>
</feature>
<keyword evidence="12 14" id="KW-0411">Iron-sulfur</keyword>
<keyword evidence="3 14" id="KW-0004">4Fe-4S</keyword>
<keyword evidence="11 14" id="KW-0408">Iron</keyword>
<accession>A0A0B5DNJ7</accession>
<evidence type="ECO:0000256" key="3">
    <source>
        <dbReference type="ARBA" id="ARBA00022485"/>
    </source>
</evidence>
<evidence type="ECO:0000313" key="17">
    <source>
        <dbReference type="Proteomes" id="UP000031521"/>
    </source>
</evidence>
<protein>
    <recommendedName>
        <fullName evidence="14">Dual-specificity RNA methyltransferase RlmN</fullName>
        <ecNumber evidence="14">2.1.1.192</ecNumber>
    </recommendedName>
    <alternativeName>
        <fullName evidence="14">23S rRNA (adenine(2503)-C(2))-methyltransferase</fullName>
    </alternativeName>
    <alternativeName>
        <fullName evidence="14">23S rRNA m2A2503 methyltransferase</fullName>
    </alternativeName>
    <alternativeName>
        <fullName evidence="14">Ribosomal RNA large subunit methyltransferase N</fullName>
    </alternativeName>
    <alternativeName>
        <fullName evidence="14">tRNA (adenine(37)-C(2))-methyltransferase</fullName>
    </alternativeName>
    <alternativeName>
        <fullName evidence="14">tRNA m2A37 methyltransferase</fullName>
    </alternativeName>
</protein>
<comment type="subcellular location">
    <subcellularLocation>
        <location evidence="1 14">Cytoplasm</location>
    </subcellularLocation>
</comment>
<dbReference type="PIRSF" id="PIRSF006004">
    <property type="entry name" value="CHP00048"/>
    <property type="match status" value="1"/>
</dbReference>
<dbReference type="GO" id="GO:0051539">
    <property type="term" value="F:4 iron, 4 sulfur cluster binding"/>
    <property type="evidence" value="ECO:0007669"/>
    <property type="project" value="UniProtKB-UniRule"/>
</dbReference>
<dbReference type="GO" id="GO:0030488">
    <property type="term" value="P:tRNA methylation"/>
    <property type="evidence" value="ECO:0007669"/>
    <property type="project" value="UniProtKB-UniRule"/>
</dbReference>
<comment type="miscellaneous">
    <text evidence="14">Reaction proceeds by a ping-pong mechanism involving intermediate methylation of a conserved cysteine residue.</text>
</comment>
<feature type="binding site" evidence="14">
    <location>
        <position position="227"/>
    </location>
    <ligand>
        <name>S-adenosyl-L-methionine</name>
        <dbReference type="ChEBI" id="CHEBI:59789"/>
    </ligand>
</feature>
<dbReference type="InterPro" id="IPR004383">
    <property type="entry name" value="rRNA_lsu_MTrfase_RlmN/Cfr"/>
</dbReference>
<comment type="function">
    <text evidence="14">Specifically methylates position 2 of adenine 2503 in 23S rRNA and position 2 of adenine 37 in tRNAs. m2A2503 modification seems to play a crucial role in the proofreading step occurring at the peptidyl transferase center and thus would serve to optimize ribosomal fidelity.</text>
</comment>
<evidence type="ECO:0000256" key="5">
    <source>
        <dbReference type="ARBA" id="ARBA00022552"/>
    </source>
</evidence>
<keyword evidence="7 14" id="KW-0808">Transferase</keyword>
<dbReference type="HAMAP" id="MF_01849">
    <property type="entry name" value="RNA_methyltr_RlmN"/>
    <property type="match status" value="1"/>
</dbReference>
<dbReference type="GO" id="GO:0046872">
    <property type="term" value="F:metal ion binding"/>
    <property type="evidence" value="ECO:0007669"/>
    <property type="project" value="UniProtKB-KW"/>
</dbReference>
<dbReference type="PANTHER" id="PTHR30544:SF5">
    <property type="entry name" value="RADICAL SAM CORE DOMAIN-CONTAINING PROTEIN"/>
    <property type="match status" value="1"/>
</dbReference>
<feature type="binding site" evidence="14">
    <location>
        <position position="136"/>
    </location>
    <ligand>
        <name>[4Fe-4S] cluster</name>
        <dbReference type="ChEBI" id="CHEBI:49883"/>
        <note>4Fe-4S-S-AdoMet</note>
    </ligand>
</feature>
<evidence type="ECO:0000313" key="16">
    <source>
        <dbReference type="EMBL" id="AJE44754.1"/>
    </source>
</evidence>
<dbReference type="EC" id="2.1.1.192" evidence="14"/>
<evidence type="ECO:0000256" key="1">
    <source>
        <dbReference type="ARBA" id="ARBA00004496"/>
    </source>
</evidence>
<sequence>MSTSAPITQDVLTIPRKETGSGKINLVGLTRDALRQALIDAGTPEKQAKMRAGQIWQWIYQWGVRDFAEMTNLAKAYRADLAEKFELRIPEVVSKLVSEDGTRKYLVRIAGGHEVEVVYIPEEGRGTLCVSSQVGCTLTCSFCHTGTQKLVRNLTAAEIVGQVMMARDDLDEWPEKGAPKDETRLLSNIVLMGMGEPLYNFENVRDAMKIVMDGEGIALGRRRITLSTSGVVPEIHRTAQEIGCLLAVSFHATTDETRDVLVPINRKWNIEKLLEALREYPKATNSERITFEYVMLKDVNDSDEDARRLVKLLDGIPAKVNLIPFNEWPGAPYKRSSNNRIRAFATILMQAGYASPIRTPRGEDIMAACGQLKSATERARKSRAQIEAEARL</sequence>
<comment type="caution">
    <text evidence="14">Lacks conserved residue(s) required for the propagation of feature annotation.</text>
</comment>
<evidence type="ECO:0000256" key="7">
    <source>
        <dbReference type="ARBA" id="ARBA00022679"/>
    </source>
</evidence>
<keyword evidence="6 14" id="KW-0489">Methyltransferase</keyword>
<evidence type="ECO:0000256" key="10">
    <source>
        <dbReference type="ARBA" id="ARBA00022723"/>
    </source>
</evidence>
<dbReference type="InterPro" id="IPR027492">
    <property type="entry name" value="RNA_MTrfase_RlmN"/>
</dbReference>
<feature type="active site" description="Proton acceptor" evidence="14">
    <location>
        <position position="116"/>
    </location>
</feature>
<dbReference type="CDD" id="cd01335">
    <property type="entry name" value="Radical_SAM"/>
    <property type="match status" value="1"/>
</dbReference>
<dbReference type="KEGG" id="cid:P73_0039"/>